<proteinExistence type="predicted"/>
<dbReference type="EMBL" id="AYUF01000311">
    <property type="protein sequence ID" value="ETK02697.1"/>
    <property type="molecule type" value="Genomic_DNA"/>
</dbReference>
<reference evidence="1 2" key="1">
    <citation type="submission" date="2013-11" db="EMBL/GenBank/DDBJ databases">
        <title>Single cell genomics of uncultured Tannerella BU063 (oral taxon 286).</title>
        <authorList>
            <person name="Beall C.J."/>
            <person name="Campbell A.G."/>
            <person name="Griffen A.L."/>
            <person name="Podar M."/>
            <person name="Leys E.J."/>
        </authorList>
    </citation>
    <scope>NUCLEOTIDE SEQUENCE [LARGE SCALE GENOMIC DNA]</scope>
    <source>
        <strain evidence="1">Cell 2</strain>
    </source>
</reference>
<dbReference type="Proteomes" id="UP000018837">
    <property type="component" value="Unassembled WGS sequence"/>
</dbReference>
<sequence>MFAHEVNKITLDLSLWHQTEIKQEDENLLRGHTEVKIFQRKLRQRSSTQTIFGGTFLQTELTPLII</sequence>
<protein>
    <submittedName>
        <fullName evidence="1">Uncharacterized protein</fullName>
    </submittedName>
</protein>
<accession>W2C875</accession>
<gene>
    <name evidence="1" type="ORF">N425_02925</name>
</gene>
<name>W2C875_9BACT</name>
<organism evidence="1 2">
    <name type="scientific">Tannerella sp. oral taxon BU063 isolate Cell 2</name>
    <dbReference type="NCBI Taxonomy" id="1411148"/>
    <lineage>
        <taxon>Bacteria</taxon>
        <taxon>Pseudomonadati</taxon>
        <taxon>Bacteroidota</taxon>
        <taxon>Bacteroidia</taxon>
        <taxon>Bacteroidales</taxon>
        <taxon>Tannerellaceae</taxon>
        <taxon>Tannerella</taxon>
    </lineage>
</organism>
<evidence type="ECO:0000313" key="1">
    <source>
        <dbReference type="EMBL" id="ETK02697.1"/>
    </source>
</evidence>
<evidence type="ECO:0000313" key="2">
    <source>
        <dbReference type="Proteomes" id="UP000018837"/>
    </source>
</evidence>
<dbReference type="AlphaFoldDB" id="W2C875"/>
<comment type="caution">
    <text evidence="1">The sequence shown here is derived from an EMBL/GenBank/DDBJ whole genome shotgun (WGS) entry which is preliminary data.</text>
</comment>